<name>A0AAU8NE25_9BACL</name>
<proteinExistence type="predicted"/>
<sequence length="71" mass="7852">MLLSERLPRAAGLYPEAPAFLHQGCVMSYSELDQLVTFILDPPITIAKSLQKEVVKVLQIKLLNVAGMIND</sequence>
<reference evidence="1" key="1">
    <citation type="submission" date="2024-05" db="EMBL/GenBank/DDBJ databases">
        <title>Draft genome assemblies of 36 bacteria isolated from hibernating arctic ground squirrels.</title>
        <authorList>
            <person name="McKee H."/>
            <person name="Mullen L."/>
            <person name="Drown D.M."/>
            <person name="Duddleston K.N."/>
        </authorList>
    </citation>
    <scope>NUCLEOTIDE SEQUENCE</scope>
    <source>
        <strain evidence="1">AN1007</strain>
    </source>
</reference>
<accession>A0AAU8NE25</accession>
<protein>
    <submittedName>
        <fullName evidence="1">Uncharacterized protein</fullName>
    </submittedName>
</protein>
<organism evidence="1">
    <name type="scientific">Paenibacillus sp. AN1007</name>
    <dbReference type="NCBI Taxonomy" id="3151385"/>
    <lineage>
        <taxon>Bacteria</taxon>
        <taxon>Bacillati</taxon>
        <taxon>Bacillota</taxon>
        <taxon>Bacilli</taxon>
        <taxon>Bacillales</taxon>
        <taxon>Paenibacillaceae</taxon>
        <taxon>Paenibacillus</taxon>
    </lineage>
</organism>
<gene>
    <name evidence="1" type="ORF">ABXS70_04275</name>
</gene>
<dbReference type="RefSeq" id="WP_342552316.1">
    <property type="nucleotide sequence ID" value="NZ_CP159992.1"/>
</dbReference>
<evidence type="ECO:0000313" key="1">
    <source>
        <dbReference type="EMBL" id="XCP95941.1"/>
    </source>
</evidence>
<dbReference type="AlphaFoldDB" id="A0AAU8NE25"/>
<dbReference type="EMBL" id="CP159992">
    <property type="protein sequence ID" value="XCP95941.1"/>
    <property type="molecule type" value="Genomic_DNA"/>
</dbReference>